<proteinExistence type="predicted"/>
<feature type="transmembrane region" description="Helical" evidence="2">
    <location>
        <begin position="87"/>
        <end position="106"/>
    </location>
</feature>
<keyword evidence="4" id="KW-1185">Reference proteome</keyword>
<dbReference type="Proteomes" id="UP000015106">
    <property type="component" value="Chromosome 7"/>
</dbReference>
<sequence length="140" mass="15796">MKSQGTEGVVAQETLRNSDYNEQGGGAASDDESTTTVAFSMVRSPSSLPFCVNLNNTQVQTSSTQEKYKQDTTLLTMPCCWMYLKPSWHLIQQILDFLSLIFLFLVSPHSQVQPKTTNCLMVFFVFLSCCYILIRNSLFI</sequence>
<feature type="region of interest" description="Disordered" evidence="1">
    <location>
        <begin position="1"/>
        <end position="34"/>
    </location>
</feature>
<organism evidence="3 4">
    <name type="scientific">Triticum urartu</name>
    <name type="common">Red wild einkorn</name>
    <name type="synonym">Crithodium urartu</name>
    <dbReference type="NCBI Taxonomy" id="4572"/>
    <lineage>
        <taxon>Eukaryota</taxon>
        <taxon>Viridiplantae</taxon>
        <taxon>Streptophyta</taxon>
        <taxon>Embryophyta</taxon>
        <taxon>Tracheophyta</taxon>
        <taxon>Spermatophyta</taxon>
        <taxon>Magnoliopsida</taxon>
        <taxon>Liliopsida</taxon>
        <taxon>Poales</taxon>
        <taxon>Poaceae</taxon>
        <taxon>BOP clade</taxon>
        <taxon>Pooideae</taxon>
        <taxon>Triticodae</taxon>
        <taxon>Triticeae</taxon>
        <taxon>Triticinae</taxon>
        <taxon>Triticum</taxon>
    </lineage>
</organism>
<reference evidence="3" key="2">
    <citation type="submission" date="2018-03" db="EMBL/GenBank/DDBJ databases">
        <title>The Triticum urartu genome reveals the dynamic nature of wheat genome evolution.</title>
        <authorList>
            <person name="Ling H."/>
            <person name="Ma B."/>
            <person name="Shi X."/>
            <person name="Liu H."/>
            <person name="Dong L."/>
            <person name="Sun H."/>
            <person name="Cao Y."/>
            <person name="Gao Q."/>
            <person name="Zheng S."/>
            <person name="Li Y."/>
            <person name="Yu Y."/>
            <person name="Du H."/>
            <person name="Qi M."/>
            <person name="Li Y."/>
            <person name="Yu H."/>
            <person name="Cui Y."/>
            <person name="Wang N."/>
            <person name="Chen C."/>
            <person name="Wu H."/>
            <person name="Zhao Y."/>
            <person name="Zhang J."/>
            <person name="Li Y."/>
            <person name="Zhou W."/>
            <person name="Zhang B."/>
            <person name="Hu W."/>
            <person name="Eijk M."/>
            <person name="Tang J."/>
            <person name="Witsenboer H."/>
            <person name="Zhao S."/>
            <person name="Li Z."/>
            <person name="Zhang A."/>
            <person name="Wang D."/>
            <person name="Liang C."/>
        </authorList>
    </citation>
    <scope>NUCLEOTIDE SEQUENCE [LARGE SCALE GENOMIC DNA]</scope>
    <source>
        <strain evidence="3">cv. G1812</strain>
    </source>
</reference>
<dbReference type="AlphaFoldDB" id="A0A8R7V024"/>
<accession>A0A8R7V024</accession>
<name>A0A8R7V024_TRIUA</name>
<reference evidence="3" key="3">
    <citation type="submission" date="2022-06" db="UniProtKB">
        <authorList>
            <consortium name="EnsemblPlants"/>
        </authorList>
    </citation>
    <scope>IDENTIFICATION</scope>
</reference>
<evidence type="ECO:0000256" key="1">
    <source>
        <dbReference type="SAM" id="MobiDB-lite"/>
    </source>
</evidence>
<evidence type="ECO:0000256" key="2">
    <source>
        <dbReference type="SAM" id="Phobius"/>
    </source>
</evidence>
<reference evidence="4" key="1">
    <citation type="journal article" date="2013" name="Nature">
        <title>Draft genome of the wheat A-genome progenitor Triticum urartu.</title>
        <authorList>
            <person name="Ling H.Q."/>
            <person name="Zhao S."/>
            <person name="Liu D."/>
            <person name="Wang J."/>
            <person name="Sun H."/>
            <person name="Zhang C."/>
            <person name="Fan H."/>
            <person name="Li D."/>
            <person name="Dong L."/>
            <person name="Tao Y."/>
            <person name="Gao C."/>
            <person name="Wu H."/>
            <person name="Li Y."/>
            <person name="Cui Y."/>
            <person name="Guo X."/>
            <person name="Zheng S."/>
            <person name="Wang B."/>
            <person name="Yu K."/>
            <person name="Liang Q."/>
            <person name="Yang W."/>
            <person name="Lou X."/>
            <person name="Chen J."/>
            <person name="Feng M."/>
            <person name="Jian J."/>
            <person name="Zhang X."/>
            <person name="Luo G."/>
            <person name="Jiang Y."/>
            <person name="Liu J."/>
            <person name="Wang Z."/>
            <person name="Sha Y."/>
            <person name="Zhang B."/>
            <person name="Wu H."/>
            <person name="Tang D."/>
            <person name="Shen Q."/>
            <person name="Xue P."/>
            <person name="Zou S."/>
            <person name="Wang X."/>
            <person name="Liu X."/>
            <person name="Wang F."/>
            <person name="Yang Y."/>
            <person name="An X."/>
            <person name="Dong Z."/>
            <person name="Zhang K."/>
            <person name="Zhang X."/>
            <person name="Luo M.C."/>
            <person name="Dvorak J."/>
            <person name="Tong Y."/>
            <person name="Wang J."/>
            <person name="Yang H."/>
            <person name="Li Z."/>
            <person name="Wang D."/>
            <person name="Zhang A."/>
            <person name="Wang J."/>
        </authorList>
    </citation>
    <scope>NUCLEOTIDE SEQUENCE</scope>
    <source>
        <strain evidence="4">cv. G1812</strain>
    </source>
</reference>
<keyword evidence="2" id="KW-1133">Transmembrane helix</keyword>
<evidence type="ECO:0000313" key="3">
    <source>
        <dbReference type="EnsemblPlants" id="TuG1812G0700000141.01.T01.cds341815"/>
    </source>
</evidence>
<keyword evidence="2" id="KW-0812">Transmembrane</keyword>
<feature type="transmembrane region" description="Helical" evidence="2">
    <location>
        <begin position="118"/>
        <end position="134"/>
    </location>
</feature>
<dbReference type="EnsemblPlants" id="TuG1812G0700000141.01.T01">
    <property type="protein sequence ID" value="TuG1812G0700000141.01.T01.cds341815"/>
    <property type="gene ID" value="TuG1812G0700000141.01"/>
</dbReference>
<keyword evidence="2" id="KW-0472">Membrane</keyword>
<dbReference type="Gramene" id="TuG1812G0700000141.01.T01">
    <property type="protein sequence ID" value="TuG1812G0700000141.01.T01.cds341815"/>
    <property type="gene ID" value="TuG1812G0700000141.01"/>
</dbReference>
<evidence type="ECO:0000313" key="4">
    <source>
        <dbReference type="Proteomes" id="UP000015106"/>
    </source>
</evidence>
<protein>
    <submittedName>
        <fullName evidence="3">Uncharacterized protein</fullName>
    </submittedName>
</protein>